<name>A0A1G7G2E6_9RHOB</name>
<dbReference type="GO" id="GO:0006506">
    <property type="term" value="P:GPI anchor biosynthetic process"/>
    <property type="evidence" value="ECO:0007669"/>
    <property type="project" value="TreeGrafter"/>
</dbReference>
<dbReference type="InterPro" id="IPR036691">
    <property type="entry name" value="Endo/exonu/phosph_ase_sf"/>
</dbReference>
<feature type="domain" description="Endonuclease/exonuclease/phosphatase" evidence="1">
    <location>
        <begin position="30"/>
        <end position="240"/>
    </location>
</feature>
<proteinExistence type="predicted"/>
<protein>
    <submittedName>
        <fullName evidence="2">Metal-dependent hydrolase, endonuclease/exonuclease/phosphatase family</fullName>
    </submittedName>
</protein>
<keyword evidence="2" id="KW-0378">Hydrolase</keyword>
<accession>A0A1G7G2E6</accession>
<dbReference type="AlphaFoldDB" id="A0A1G7G2E6"/>
<dbReference type="PANTHER" id="PTHR14859">
    <property type="entry name" value="CALCOFLUOR WHITE HYPERSENSITIVE PROTEIN PRECURSOR"/>
    <property type="match status" value="1"/>
</dbReference>
<dbReference type="EMBL" id="FNBL01000001">
    <property type="protein sequence ID" value="SDE82277.1"/>
    <property type="molecule type" value="Genomic_DNA"/>
</dbReference>
<gene>
    <name evidence="2" type="ORF">SAMN04488117_101357</name>
</gene>
<keyword evidence="2" id="KW-0540">Nuclease</keyword>
<keyword evidence="2" id="KW-0269">Exonuclease</keyword>
<dbReference type="Gene3D" id="3.60.10.10">
    <property type="entry name" value="Endonuclease/exonuclease/phosphatase"/>
    <property type="match status" value="1"/>
</dbReference>
<dbReference type="InterPro" id="IPR051916">
    <property type="entry name" value="GPI-anchor_lipid_remodeler"/>
</dbReference>
<evidence type="ECO:0000313" key="3">
    <source>
        <dbReference type="Proteomes" id="UP000182284"/>
    </source>
</evidence>
<sequence length="261" mass="28684">MQLQWDAIQGLRSYVIHMMTKKEMGALRLASYNLRKCRGTDGLRAPGRILDVINTMDADVVALQEADMRLGARPAALPARMIDTHTDFIALPLNTSPVSLGWHGNAILLRKGTVAEATHRLTLPGLEPRGAVAVDVPGLRIVGVHLGLLRSSRQKQLHAILDQLHAFDNRPTVILGDFNEWSAHRGLDPLRATFDILAPGRSFHAARPMAALDRIALTEGLEMRDAGVMETVLSRRASDHLPIWADVVTRDQALRGGQTFP</sequence>
<organism evidence="2 3">
    <name type="scientific">Celeribacter baekdonensis</name>
    <dbReference type="NCBI Taxonomy" id="875171"/>
    <lineage>
        <taxon>Bacteria</taxon>
        <taxon>Pseudomonadati</taxon>
        <taxon>Pseudomonadota</taxon>
        <taxon>Alphaproteobacteria</taxon>
        <taxon>Rhodobacterales</taxon>
        <taxon>Roseobacteraceae</taxon>
        <taxon>Celeribacter</taxon>
    </lineage>
</organism>
<dbReference type="Proteomes" id="UP000182284">
    <property type="component" value="Unassembled WGS sequence"/>
</dbReference>
<keyword evidence="2" id="KW-0255">Endonuclease</keyword>
<evidence type="ECO:0000259" key="1">
    <source>
        <dbReference type="Pfam" id="PF03372"/>
    </source>
</evidence>
<reference evidence="2 3" key="1">
    <citation type="submission" date="2016-10" db="EMBL/GenBank/DDBJ databases">
        <authorList>
            <person name="de Groot N.N."/>
        </authorList>
    </citation>
    <scope>NUCLEOTIDE SEQUENCE [LARGE SCALE GENOMIC DNA]</scope>
    <source>
        <strain evidence="2 3">DSM 27375</strain>
    </source>
</reference>
<evidence type="ECO:0000313" key="2">
    <source>
        <dbReference type="EMBL" id="SDE82277.1"/>
    </source>
</evidence>
<dbReference type="InterPro" id="IPR005135">
    <property type="entry name" value="Endo/exonuclease/phosphatase"/>
</dbReference>
<dbReference type="Pfam" id="PF03372">
    <property type="entry name" value="Exo_endo_phos"/>
    <property type="match status" value="1"/>
</dbReference>
<dbReference type="GO" id="GO:0004527">
    <property type="term" value="F:exonuclease activity"/>
    <property type="evidence" value="ECO:0007669"/>
    <property type="project" value="UniProtKB-KW"/>
</dbReference>
<dbReference type="GO" id="GO:0016020">
    <property type="term" value="C:membrane"/>
    <property type="evidence" value="ECO:0007669"/>
    <property type="project" value="GOC"/>
</dbReference>
<dbReference type="PANTHER" id="PTHR14859:SF15">
    <property type="entry name" value="ENDONUCLEASE_EXONUCLEASE_PHOSPHATASE DOMAIN-CONTAINING PROTEIN"/>
    <property type="match status" value="1"/>
</dbReference>
<dbReference type="GO" id="GO:0004519">
    <property type="term" value="F:endonuclease activity"/>
    <property type="evidence" value="ECO:0007669"/>
    <property type="project" value="UniProtKB-KW"/>
</dbReference>
<dbReference type="SUPFAM" id="SSF56219">
    <property type="entry name" value="DNase I-like"/>
    <property type="match status" value="1"/>
</dbReference>